<evidence type="ECO:0000259" key="1">
    <source>
        <dbReference type="PROSITE" id="PS50013"/>
    </source>
</evidence>
<name>A0AA38VV77_9ASTR</name>
<dbReference type="PROSITE" id="PS50994">
    <property type="entry name" value="INTEGRASE"/>
    <property type="match status" value="1"/>
</dbReference>
<protein>
    <recommendedName>
        <fullName evidence="5">Polyprotein</fullName>
    </recommendedName>
</protein>
<dbReference type="InterPro" id="IPR023780">
    <property type="entry name" value="Chromo_domain"/>
</dbReference>
<evidence type="ECO:0000313" key="4">
    <source>
        <dbReference type="Proteomes" id="UP001172457"/>
    </source>
</evidence>
<dbReference type="PROSITE" id="PS50013">
    <property type="entry name" value="CHROMO_2"/>
    <property type="match status" value="1"/>
</dbReference>
<reference evidence="3" key="1">
    <citation type="submission" date="2023-03" db="EMBL/GenBank/DDBJ databases">
        <title>Chromosome-scale reference genome and RAD-based genetic map of yellow starthistle (Centaurea solstitialis) reveal putative structural variation and QTLs associated with invader traits.</title>
        <authorList>
            <person name="Reatini B."/>
            <person name="Cang F.A."/>
            <person name="Jiang Q."/>
            <person name="Mckibben M.T.W."/>
            <person name="Barker M.S."/>
            <person name="Rieseberg L.H."/>
            <person name="Dlugosch K.M."/>
        </authorList>
    </citation>
    <scope>NUCLEOTIDE SEQUENCE</scope>
    <source>
        <strain evidence="3">CAN-66</strain>
        <tissue evidence="3">Leaf</tissue>
    </source>
</reference>
<dbReference type="Pfam" id="PF24626">
    <property type="entry name" value="SH3_Tf2-1"/>
    <property type="match status" value="1"/>
</dbReference>
<dbReference type="Proteomes" id="UP001172457">
    <property type="component" value="Unassembled WGS sequence"/>
</dbReference>
<dbReference type="GO" id="GO:0003676">
    <property type="term" value="F:nucleic acid binding"/>
    <property type="evidence" value="ECO:0007669"/>
    <property type="project" value="InterPro"/>
</dbReference>
<sequence length="414" mass="48328">MDNNRLLFKGRLVLNRNSTWVPKLFHEFHGSTLGGHSGVQKTYRRMARELFWIGMKGDISKMVSQCDICQRQKYSTMAPSGLLQPLELPNKVWSEITMDFITGLPKSEGYSVIFVVVDRLSKYGHFVPLKHPYTALTVAEVFLREVVRLHGIPESIVSDRDRVFLSLFWRELFRLQEFWYNSSFHTSTNTTPFRILYGRDPPHLVYYGSQRTSVGTVEEYLEERDVLRAQQLMKANADKRRKDEEVTVGERIFLKLQPYRQHSVARRVNEKLSPRYFGPFEVLKRIGRVAYRLKLPDSSKIHDVFHVSQLKKAIGNHLALPSLPATLTVDMEVLLQPERVEGVREGTSGREVLIRWKDLPTYEATWERFEDMVQQFPDFHLEDKVNVWEGSNDTTQTSRFGEVYQRRSRVNQLG</sequence>
<dbReference type="PANTHER" id="PTHR45835:SF99">
    <property type="entry name" value="CHROMO DOMAIN-CONTAINING PROTEIN-RELATED"/>
    <property type="match status" value="1"/>
</dbReference>
<dbReference type="SUPFAM" id="SSF53098">
    <property type="entry name" value="Ribonuclease H-like"/>
    <property type="match status" value="1"/>
</dbReference>
<dbReference type="SMART" id="SM00298">
    <property type="entry name" value="CHROMO"/>
    <property type="match status" value="1"/>
</dbReference>
<dbReference type="Pfam" id="PF17921">
    <property type="entry name" value="Integrase_H2C2"/>
    <property type="match status" value="1"/>
</dbReference>
<accession>A0AA38VV77</accession>
<dbReference type="SUPFAM" id="SSF54160">
    <property type="entry name" value="Chromo domain-like"/>
    <property type="match status" value="1"/>
</dbReference>
<dbReference type="Gene3D" id="3.30.420.10">
    <property type="entry name" value="Ribonuclease H-like superfamily/Ribonuclease H"/>
    <property type="match status" value="1"/>
</dbReference>
<organism evidence="3 4">
    <name type="scientific">Centaurea solstitialis</name>
    <name type="common">yellow star-thistle</name>
    <dbReference type="NCBI Taxonomy" id="347529"/>
    <lineage>
        <taxon>Eukaryota</taxon>
        <taxon>Viridiplantae</taxon>
        <taxon>Streptophyta</taxon>
        <taxon>Embryophyta</taxon>
        <taxon>Tracheophyta</taxon>
        <taxon>Spermatophyta</taxon>
        <taxon>Magnoliopsida</taxon>
        <taxon>eudicotyledons</taxon>
        <taxon>Gunneridae</taxon>
        <taxon>Pentapetalae</taxon>
        <taxon>asterids</taxon>
        <taxon>campanulids</taxon>
        <taxon>Asterales</taxon>
        <taxon>Asteraceae</taxon>
        <taxon>Carduoideae</taxon>
        <taxon>Cardueae</taxon>
        <taxon>Centaureinae</taxon>
        <taxon>Centaurea</taxon>
    </lineage>
</organism>
<keyword evidence="4" id="KW-1185">Reference proteome</keyword>
<evidence type="ECO:0000313" key="3">
    <source>
        <dbReference type="EMBL" id="KAJ9536072.1"/>
    </source>
</evidence>
<dbReference type="Gene3D" id="1.10.340.70">
    <property type="match status" value="1"/>
</dbReference>
<evidence type="ECO:0008006" key="5">
    <source>
        <dbReference type="Google" id="ProtNLM"/>
    </source>
</evidence>
<dbReference type="GO" id="GO:0015074">
    <property type="term" value="P:DNA integration"/>
    <property type="evidence" value="ECO:0007669"/>
    <property type="project" value="InterPro"/>
</dbReference>
<dbReference type="Pfam" id="PF00385">
    <property type="entry name" value="Chromo"/>
    <property type="match status" value="1"/>
</dbReference>
<dbReference type="Gene3D" id="2.40.50.40">
    <property type="match status" value="1"/>
</dbReference>
<dbReference type="InterPro" id="IPR000953">
    <property type="entry name" value="Chromo/chromo_shadow_dom"/>
</dbReference>
<dbReference type="AlphaFoldDB" id="A0AA38VV77"/>
<feature type="domain" description="Chromo" evidence="1">
    <location>
        <begin position="335"/>
        <end position="372"/>
    </location>
</feature>
<dbReference type="PANTHER" id="PTHR45835">
    <property type="entry name" value="YALI0A06105P"/>
    <property type="match status" value="1"/>
</dbReference>
<gene>
    <name evidence="3" type="ORF">OSB04_un000757</name>
</gene>
<proteinExistence type="predicted"/>
<dbReference type="EMBL" id="JARYMX010000066">
    <property type="protein sequence ID" value="KAJ9536072.1"/>
    <property type="molecule type" value="Genomic_DNA"/>
</dbReference>
<dbReference type="InterPro" id="IPR041588">
    <property type="entry name" value="Integrase_H2C2"/>
</dbReference>
<dbReference type="InterPro" id="IPR016197">
    <property type="entry name" value="Chromo-like_dom_sf"/>
</dbReference>
<dbReference type="InterPro" id="IPR001584">
    <property type="entry name" value="Integrase_cat-core"/>
</dbReference>
<comment type="caution">
    <text evidence="3">The sequence shown here is derived from an EMBL/GenBank/DDBJ whole genome shotgun (WGS) entry which is preliminary data.</text>
</comment>
<dbReference type="InterPro" id="IPR012337">
    <property type="entry name" value="RNaseH-like_sf"/>
</dbReference>
<dbReference type="InterPro" id="IPR056924">
    <property type="entry name" value="SH3_Tf2-1"/>
</dbReference>
<evidence type="ECO:0000259" key="2">
    <source>
        <dbReference type="PROSITE" id="PS50994"/>
    </source>
</evidence>
<dbReference type="InterPro" id="IPR036397">
    <property type="entry name" value="RNaseH_sf"/>
</dbReference>
<feature type="domain" description="Integrase catalytic" evidence="2">
    <location>
        <begin position="85"/>
        <end position="166"/>
    </location>
</feature>